<dbReference type="PROSITE" id="PS50102">
    <property type="entry name" value="RRM"/>
    <property type="match status" value="1"/>
</dbReference>
<accession>A0A8T0DCQ8</accession>
<dbReference type="Gene3D" id="3.30.70.330">
    <property type="match status" value="2"/>
</dbReference>
<dbReference type="PANTHER" id="PTHR12566">
    <property type="entry name" value="CYTOPLASMIC POLYADENYLATION ELEMENT BINDING PROTEIN CPEB"/>
    <property type="match status" value="1"/>
</dbReference>
<gene>
    <name evidence="6" type="ORF">P879_04280</name>
</gene>
<keyword evidence="3" id="KW-0175">Coiled coil</keyword>
<feature type="compositionally biased region" description="Polar residues" evidence="4">
    <location>
        <begin position="1"/>
        <end position="11"/>
    </location>
</feature>
<comment type="caution">
    <text evidence="6">The sequence shown here is derived from an EMBL/GenBank/DDBJ whole genome shotgun (WGS) entry which is preliminary data.</text>
</comment>
<dbReference type="GO" id="GO:2000766">
    <property type="term" value="P:negative regulation of cytoplasmic translation"/>
    <property type="evidence" value="ECO:0007669"/>
    <property type="project" value="TreeGrafter"/>
</dbReference>
<dbReference type="SMART" id="SM00360">
    <property type="entry name" value="RRM"/>
    <property type="match status" value="2"/>
</dbReference>
<proteinExistence type="predicted"/>
<dbReference type="EMBL" id="JTDF01006426">
    <property type="protein sequence ID" value="KAF8565613.1"/>
    <property type="molecule type" value="Genomic_DNA"/>
</dbReference>
<keyword evidence="7" id="KW-1185">Reference proteome</keyword>
<dbReference type="GO" id="GO:0005737">
    <property type="term" value="C:cytoplasm"/>
    <property type="evidence" value="ECO:0007669"/>
    <property type="project" value="TreeGrafter"/>
</dbReference>
<dbReference type="SUPFAM" id="SSF54928">
    <property type="entry name" value="RNA-binding domain, RBD"/>
    <property type="match status" value="1"/>
</dbReference>
<feature type="region of interest" description="Disordered" evidence="4">
    <location>
        <begin position="168"/>
        <end position="244"/>
    </location>
</feature>
<dbReference type="Pfam" id="PF16366">
    <property type="entry name" value="CEBP_ZZ"/>
    <property type="match status" value="1"/>
</dbReference>
<dbReference type="CDD" id="cd12725">
    <property type="entry name" value="RRM2_CPEB1"/>
    <property type="match status" value="1"/>
</dbReference>
<dbReference type="InterPro" id="IPR032296">
    <property type="entry name" value="CEBP_ZZ"/>
</dbReference>
<evidence type="ECO:0000256" key="1">
    <source>
        <dbReference type="ARBA" id="ARBA00022884"/>
    </source>
</evidence>
<dbReference type="Gene3D" id="4.10.640.40">
    <property type="entry name" value="Cytoplasmic polyadenylation element-binding protein, ZZ domain"/>
    <property type="match status" value="1"/>
</dbReference>
<dbReference type="OrthoDB" id="10033548at2759"/>
<dbReference type="GO" id="GO:0043022">
    <property type="term" value="F:ribosome binding"/>
    <property type="evidence" value="ECO:0007669"/>
    <property type="project" value="TreeGrafter"/>
</dbReference>
<evidence type="ECO:0000256" key="4">
    <source>
        <dbReference type="SAM" id="MobiDB-lite"/>
    </source>
</evidence>
<dbReference type="GO" id="GO:0008135">
    <property type="term" value="F:translation factor activity, RNA binding"/>
    <property type="evidence" value="ECO:0007669"/>
    <property type="project" value="TreeGrafter"/>
</dbReference>
<dbReference type="InterPro" id="IPR000504">
    <property type="entry name" value="RRM_dom"/>
</dbReference>
<dbReference type="GO" id="GO:0000900">
    <property type="term" value="F:mRNA regulatory element binding translation repressor activity"/>
    <property type="evidence" value="ECO:0007669"/>
    <property type="project" value="TreeGrafter"/>
</dbReference>
<feature type="compositionally biased region" description="Polar residues" evidence="4">
    <location>
        <begin position="25"/>
        <end position="40"/>
    </location>
</feature>
<feature type="domain" description="RRM" evidence="5">
    <location>
        <begin position="666"/>
        <end position="761"/>
    </location>
</feature>
<dbReference type="FunFam" id="3.30.70.330:FF:000054">
    <property type="entry name" value="Cytoplasmic polyadenylation element-binding protein 1"/>
    <property type="match status" value="1"/>
</dbReference>
<dbReference type="AlphaFoldDB" id="A0A8T0DCQ8"/>
<dbReference type="CDD" id="cd19757">
    <property type="entry name" value="Bbox1"/>
    <property type="match status" value="1"/>
</dbReference>
<dbReference type="InterPro" id="IPR012677">
    <property type="entry name" value="Nucleotide-bd_a/b_plait_sf"/>
</dbReference>
<name>A0A8T0DCQ8_9TREM</name>
<reference evidence="6 7" key="1">
    <citation type="submission" date="2019-07" db="EMBL/GenBank/DDBJ databases">
        <title>Annotation for the trematode Paragonimus westermani.</title>
        <authorList>
            <person name="Choi Y.-J."/>
        </authorList>
    </citation>
    <scope>NUCLEOTIDE SEQUENCE [LARGE SCALE GENOMIC DNA]</scope>
    <source>
        <strain evidence="6">180907_Pwestermani</strain>
    </source>
</reference>
<dbReference type="Pfam" id="PF16367">
    <property type="entry name" value="RRM_7"/>
    <property type="match status" value="1"/>
</dbReference>
<sequence length="928" mass="101927">MDSANLWSTPRRQPYSPPLIPTNDAPYSSSGSGITPTPRNAEQADNMGSLRLQIRTPVSTLTAGSKTLASLGGSIFGRPCVAGTQTNQHQANLPKILNNSATGVHSDLASVTGLSEVTHDSSGFGSLLNDQCNNSTTSTSYSKGTDRSYVNSYRWPARNYISLESDTSDIGLDRSNLSDQPRTQSPVERTDYPALGAAPKSTASLRNTSSTTCPTTRQDSLSLSGVDSVYTSSSNSTMFPTSGRESRMLEENLASVARYVEELTGGTGSSGQKIKPEEIKLGSGSVINCGGEVYADLVRRPQLTHEQGQLQQQHKQQQQIQLSQLQQLHQQLSNLAAMKNEKSTNERDNNGAQPQELLLRLLANQFPDLVVNTSGPKPEVKADKINWPSFTGWESTSSGKTSPNQAIPRRLSAPYEYHMEQSDMNRQRTNEQIFNANILPTASSTENSVTTELRTINSSSFTTPTGTRMMPEVEQTNLVNSPAVTNLQRPKQEQLDCRPAGFPVQNTPTYASTVAVLASLFGMGQTNQNTNTTGTAQTQQEINNATISALVNLLTSLQDYNGLNRNSAVHGNSSKISPEHNSAHEFVDANLSSGLGQHSSSCNLSEELTRLAAPYQRLLASLENDIDRAANVYRNSAGTVAQKSEAAYHWSGKLPVRIYRSMSFSRKVFLGGVPWDSTSEDLIIAFARFGNVMVSWPQQEGSHLSCMTRNRSMSPKGYCYLIFEHESSVNELLAACARDPTTGGDYYKISSSKFKSKDVQVIPWVISDSQYTKSGPYRPDSSRTVFIGALHGMITAEALVTIMNDLFGNVVFAALDTDKYKYPIGSGRVAFSSHKSYMRAVTANFVDVRTPKFIKTIQIDPYLEDSLCSSCFTSPGIYFCRAFECFRYFCPACWQLWHNSTETLYTHKPLRRTFKTVTDRHLMGIAKY</sequence>
<organism evidence="6 7">
    <name type="scientific">Paragonimus westermani</name>
    <dbReference type="NCBI Taxonomy" id="34504"/>
    <lineage>
        <taxon>Eukaryota</taxon>
        <taxon>Metazoa</taxon>
        <taxon>Spiralia</taxon>
        <taxon>Lophotrochozoa</taxon>
        <taxon>Platyhelminthes</taxon>
        <taxon>Trematoda</taxon>
        <taxon>Digenea</taxon>
        <taxon>Plagiorchiida</taxon>
        <taxon>Troglotremata</taxon>
        <taxon>Troglotrematidae</taxon>
        <taxon>Paragonimus</taxon>
    </lineage>
</organism>
<evidence type="ECO:0000259" key="5">
    <source>
        <dbReference type="PROSITE" id="PS50102"/>
    </source>
</evidence>
<feature type="coiled-coil region" evidence="3">
    <location>
        <begin position="315"/>
        <end position="342"/>
    </location>
</feature>
<dbReference type="GO" id="GO:0005634">
    <property type="term" value="C:nucleus"/>
    <property type="evidence" value="ECO:0007669"/>
    <property type="project" value="TreeGrafter"/>
</dbReference>
<dbReference type="InterPro" id="IPR035979">
    <property type="entry name" value="RBD_domain_sf"/>
</dbReference>
<feature type="compositionally biased region" description="Polar residues" evidence="4">
    <location>
        <begin position="201"/>
        <end position="240"/>
    </location>
</feature>
<evidence type="ECO:0000256" key="3">
    <source>
        <dbReference type="SAM" id="Coils"/>
    </source>
</evidence>
<dbReference type="PANTHER" id="PTHR12566:SF9">
    <property type="entry name" value="CYTOPLASMIC POLYADENYLATION ELEMENT-BINDING PROTEIN 1"/>
    <property type="match status" value="1"/>
</dbReference>
<evidence type="ECO:0000256" key="2">
    <source>
        <dbReference type="PROSITE-ProRule" id="PRU00176"/>
    </source>
</evidence>
<dbReference type="GO" id="GO:0003730">
    <property type="term" value="F:mRNA 3'-UTR binding"/>
    <property type="evidence" value="ECO:0007669"/>
    <property type="project" value="InterPro"/>
</dbReference>
<dbReference type="GO" id="GO:0043005">
    <property type="term" value="C:neuron projection"/>
    <property type="evidence" value="ECO:0007669"/>
    <property type="project" value="TreeGrafter"/>
</dbReference>
<protein>
    <recommendedName>
        <fullName evidence="5">RRM domain-containing protein</fullName>
    </recommendedName>
</protein>
<dbReference type="GO" id="GO:0045202">
    <property type="term" value="C:synapse"/>
    <property type="evidence" value="ECO:0007669"/>
    <property type="project" value="TreeGrafter"/>
</dbReference>
<feature type="region of interest" description="Disordered" evidence="4">
    <location>
        <begin position="1"/>
        <end position="43"/>
    </location>
</feature>
<evidence type="ECO:0000313" key="6">
    <source>
        <dbReference type="EMBL" id="KAF8565613.1"/>
    </source>
</evidence>
<dbReference type="Proteomes" id="UP000699462">
    <property type="component" value="Unassembled WGS sequence"/>
</dbReference>
<keyword evidence="1 2" id="KW-0694">RNA-binding</keyword>
<evidence type="ECO:0000313" key="7">
    <source>
        <dbReference type="Proteomes" id="UP000699462"/>
    </source>
</evidence>
<feature type="compositionally biased region" description="Polar residues" evidence="4">
    <location>
        <begin position="175"/>
        <end position="187"/>
    </location>
</feature>
<dbReference type="InterPro" id="IPR034819">
    <property type="entry name" value="CPEB"/>
</dbReference>
<dbReference type="InterPro" id="IPR038446">
    <property type="entry name" value="CEBP_ZZ_sf"/>
</dbReference>